<dbReference type="Proteomes" id="UP000887013">
    <property type="component" value="Unassembled WGS sequence"/>
</dbReference>
<name>A0A8X6T034_NEPPI</name>
<organism evidence="1 2">
    <name type="scientific">Nephila pilipes</name>
    <name type="common">Giant wood spider</name>
    <name type="synonym">Nephila maculata</name>
    <dbReference type="NCBI Taxonomy" id="299642"/>
    <lineage>
        <taxon>Eukaryota</taxon>
        <taxon>Metazoa</taxon>
        <taxon>Ecdysozoa</taxon>
        <taxon>Arthropoda</taxon>
        <taxon>Chelicerata</taxon>
        <taxon>Arachnida</taxon>
        <taxon>Araneae</taxon>
        <taxon>Araneomorphae</taxon>
        <taxon>Entelegynae</taxon>
        <taxon>Araneoidea</taxon>
        <taxon>Nephilidae</taxon>
        <taxon>Nephila</taxon>
    </lineage>
</organism>
<dbReference type="EMBL" id="BMAW01095747">
    <property type="protein sequence ID" value="GFS71604.1"/>
    <property type="molecule type" value="Genomic_DNA"/>
</dbReference>
<proteinExistence type="predicted"/>
<protein>
    <submittedName>
        <fullName evidence="1">Uncharacterized protein</fullName>
    </submittedName>
</protein>
<dbReference type="AlphaFoldDB" id="A0A8X6T034"/>
<comment type="caution">
    <text evidence="1">The sequence shown here is derived from an EMBL/GenBank/DDBJ whole genome shotgun (WGS) entry which is preliminary data.</text>
</comment>
<accession>A0A8X6T034</accession>
<sequence>MSIEIRRIARRFKGLQSNVHCPDLFDVLSTFQCCGPYGLPSSYCACDMASNMDTSEALSDPITSSPSTANAVEEKANGESCRNCYGAYD</sequence>
<evidence type="ECO:0000313" key="1">
    <source>
        <dbReference type="EMBL" id="GFS71604.1"/>
    </source>
</evidence>
<reference evidence="1" key="1">
    <citation type="submission" date="2020-08" db="EMBL/GenBank/DDBJ databases">
        <title>Multicomponent nature underlies the extraordinary mechanical properties of spider dragline silk.</title>
        <authorList>
            <person name="Kono N."/>
            <person name="Nakamura H."/>
            <person name="Mori M."/>
            <person name="Yoshida Y."/>
            <person name="Ohtoshi R."/>
            <person name="Malay A.D."/>
            <person name="Moran D.A.P."/>
            <person name="Tomita M."/>
            <person name="Numata K."/>
            <person name="Arakawa K."/>
        </authorList>
    </citation>
    <scope>NUCLEOTIDE SEQUENCE</scope>
</reference>
<keyword evidence="2" id="KW-1185">Reference proteome</keyword>
<evidence type="ECO:0000313" key="2">
    <source>
        <dbReference type="Proteomes" id="UP000887013"/>
    </source>
</evidence>
<gene>
    <name evidence="1" type="ORF">NPIL_620351</name>
</gene>